<organism evidence="2 3">
    <name type="scientific">Phytophthora oleae</name>
    <dbReference type="NCBI Taxonomy" id="2107226"/>
    <lineage>
        <taxon>Eukaryota</taxon>
        <taxon>Sar</taxon>
        <taxon>Stramenopiles</taxon>
        <taxon>Oomycota</taxon>
        <taxon>Peronosporomycetes</taxon>
        <taxon>Peronosporales</taxon>
        <taxon>Peronosporaceae</taxon>
        <taxon>Phytophthora</taxon>
    </lineage>
</organism>
<sequence>MASQETTRRGRRGRGCPVVTRQSKRLQGLPPEEQPDLDAVKRAARERKKAARKKEAAESVSAAESAVEDQPAAEPESQGTPVVSDAHGTAMVESPGAIDLRSASTSSEKSVAEVKLEPRHADEEVPSTVKSEDVPPEDAQIKSGDSLKIPSDDSGRANFLDGERAMKYVRREFRRWKNGHAGRIVPPNVEYAWPTPKPDTNAFQKAAAVTGDYVKWRYSAASPEESWISEFCLRRYGFGLVQDLTYVEIPVGMLTSAECVAVLQTMLYEAGLEFQNWIPKWSESLASCVSDVLMRSVTMGFQSRLALELIEWATVTDRLPYTELPGRTNSENEASHGNEEDVLMNQEADLRGRQLILKLRVTGLRVTHSSDGSSSEEPPQSKRMQHGPPRPQVPSTPSAMSTPSLTSLPVYESRSESTRLESPVPMSEDRSGDSQTPATSARVPSVISTSRALEDPSSGPQTSRGSSSEESMMSLSRGASSHMPLSRGGLALVVQGADPGGFTSGDAMGIQVTRTMLPLKPELEDFDMIEEKPEFPDTMSENHVSLRDTSQDFRRHMPEPWSPSVPSQGASHEGHLQRVKSEERQRTSSRRLSSIG</sequence>
<dbReference type="AlphaFoldDB" id="A0ABD3FBC9"/>
<reference evidence="2 3" key="1">
    <citation type="submission" date="2024-09" db="EMBL/GenBank/DDBJ databases">
        <title>Genome sequencing and assembly of Phytophthora oleae, isolate VK10A, causative agent of rot of olive drupes.</title>
        <authorList>
            <person name="Conti Taguali S."/>
            <person name="Riolo M."/>
            <person name="La Spada F."/>
            <person name="Cacciola S.O."/>
            <person name="Dionisio G."/>
        </authorList>
    </citation>
    <scope>NUCLEOTIDE SEQUENCE [LARGE SCALE GENOMIC DNA]</scope>
    <source>
        <strain evidence="2 3">VK10A</strain>
    </source>
</reference>
<dbReference type="Proteomes" id="UP001632037">
    <property type="component" value="Unassembled WGS sequence"/>
</dbReference>
<feature type="region of interest" description="Disordered" evidence="1">
    <location>
        <begin position="321"/>
        <end position="340"/>
    </location>
</feature>
<feature type="region of interest" description="Disordered" evidence="1">
    <location>
        <begin position="536"/>
        <end position="596"/>
    </location>
</feature>
<keyword evidence="3" id="KW-1185">Reference proteome</keyword>
<feature type="region of interest" description="Disordered" evidence="1">
    <location>
        <begin position="366"/>
        <end position="483"/>
    </location>
</feature>
<feature type="compositionally biased region" description="Polar residues" evidence="1">
    <location>
        <begin position="367"/>
        <end position="378"/>
    </location>
</feature>
<evidence type="ECO:0000313" key="2">
    <source>
        <dbReference type="EMBL" id="KAL3662800.1"/>
    </source>
</evidence>
<evidence type="ECO:0000313" key="3">
    <source>
        <dbReference type="Proteomes" id="UP001632037"/>
    </source>
</evidence>
<feature type="compositionally biased region" description="Low complexity" evidence="1">
    <location>
        <begin position="456"/>
        <end position="478"/>
    </location>
</feature>
<protein>
    <submittedName>
        <fullName evidence="2">Uncharacterized protein</fullName>
    </submittedName>
</protein>
<evidence type="ECO:0000256" key="1">
    <source>
        <dbReference type="SAM" id="MobiDB-lite"/>
    </source>
</evidence>
<dbReference type="EMBL" id="JBIMZQ010000030">
    <property type="protein sequence ID" value="KAL3662800.1"/>
    <property type="molecule type" value="Genomic_DNA"/>
</dbReference>
<feature type="region of interest" description="Disordered" evidence="1">
    <location>
        <begin position="1"/>
        <end position="155"/>
    </location>
</feature>
<gene>
    <name evidence="2" type="ORF">V7S43_012202</name>
</gene>
<feature type="compositionally biased region" description="Polar residues" evidence="1">
    <location>
        <begin position="395"/>
        <end position="407"/>
    </location>
</feature>
<feature type="compositionally biased region" description="Basic and acidic residues" evidence="1">
    <location>
        <begin position="110"/>
        <end position="123"/>
    </location>
</feature>
<comment type="caution">
    <text evidence="2">The sequence shown here is derived from an EMBL/GenBank/DDBJ whole genome shotgun (WGS) entry which is preliminary data.</text>
</comment>
<feature type="compositionally biased region" description="Basic and acidic residues" evidence="1">
    <location>
        <begin position="572"/>
        <end position="586"/>
    </location>
</feature>
<accession>A0ABD3FBC9</accession>
<name>A0ABD3FBC9_9STRA</name>
<feature type="compositionally biased region" description="Basic and acidic residues" evidence="1">
    <location>
        <begin position="544"/>
        <end position="558"/>
    </location>
</feature>
<proteinExistence type="predicted"/>